<organism evidence="5 6">
    <name type="scientific">Cirrhinus molitorella</name>
    <name type="common">mud carp</name>
    <dbReference type="NCBI Taxonomy" id="172907"/>
    <lineage>
        <taxon>Eukaryota</taxon>
        <taxon>Metazoa</taxon>
        <taxon>Chordata</taxon>
        <taxon>Craniata</taxon>
        <taxon>Vertebrata</taxon>
        <taxon>Euteleostomi</taxon>
        <taxon>Actinopterygii</taxon>
        <taxon>Neopterygii</taxon>
        <taxon>Teleostei</taxon>
        <taxon>Ostariophysi</taxon>
        <taxon>Cypriniformes</taxon>
        <taxon>Cyprinidae</taxon>
        <taxon>Labeoninae</taxon>
        <taxon>Labeonini</taxon>
        <taxon>Cirrhinus</taxon>
    </lineage>
</organism>
<evidence type="ECO:0000256" key="1">
    <source>
        <dbReference type="ARBA" id="ARBA00004173"/>
    </source>
</evidence>
<reference evidence="5" key="1">
    <citation type="submission" date="2023-08" db="EMBL/GenBank/DDBJ databases">
        <title>Chromosome-level Genome Assembly of mud carp (Cirrhinus molitorella).</title>
        <authorList>
            <person name="Liu H."/>
        </authorList>
    </citation>
    <scope>NUCLEOTIDE SEQUENCE</scope>
    <source>
        <strain evidence="5">Prfri</strain>
        <tissue evidence="5">Muscle</tissue>
    </source>
</reference>
<dbReference type="GO" id="GO:0044528">
    <property type="term" value="P:regulation of mitochondrial mRNA stability"/>
    <property type="evidence" value="ECO:0007669"/>
    <property type="project" value="InterPro"/>
</dbReference>
<dbReference type="GO" id="GO:0000963">
    <property type="term" value="P:mitochondrial RNA processing"/>
    <property type="evidence" value="ECO:0007669"/>
    <property type="project" value="TreeGrafter"/>
</dbReference>
<dbReference type="Pfam" id="PF06743">
    <property type="entry name" value="FAST_1"/>
    <property type="match status" value="1"/>
</dbReference>
<accession>A0AA88Q477</accession>
<gene>
    <name evidence="5" type="ORF">Q8A67_002946</name>
</gene>
<proteinExistence type="predicted"/>
<feature type="compositionally biased region" description="Polar residues" evidence="3">
    <location>
        <begin position="136"/>
        <end position="160"/>
    </location>
</feature>
<dbReference type="SMART" id="SM00952">
    <property type="entry name" value="RAP"/>
    <property type="match status" value="1"/>
</dbReference>
<evidence type="ECO:0000313" key="5">
    <source>
        <dbReference type="EMBL" id="KAK2910813.1"/>
    </source>
</evidence>
<dbReference type="AlphaFoldDB" id="A0AA88Q477"/>
<dbReference type="GO" id="GO:0035770">
    <property type="term" value="C:ribonucleoprotein granule"/>
    <property type="evidence" value="ECO:0007669"/>
    <property type="project" value="TreeGrafter"/>
</dbReference>
<dbReference type="GO" id="GO:0003723">
    <property type="term" value="F:RNA binding"/>
    <property type="evidence" value="ECO:0007669"/>
    <property type="project" value="TreeGrafter"/>
</dbReference>
<evidence type="ECO:0000313" key="6">
    <source>
        <dbReference type="Proteomes" id="UP001187343"/>
    </source>
</evidence>
<dbReference type="PANTHER" id="PTHR21228">
    <property type="entry name" value="FAST LEU-RICH DOMAIN-CONTAINING"/>
    <property type="match status" value="1"/>
</dbReference>
<dbReference type="Pfam" id="PF08368">
    <property type="entry name" value="FAST_2"/>
    <property type="match status" value="1"/>
</dbReference>
<evidence type="ECO:0000259" key="4">
    <source>
        <dbReference type="PROSITE" id="PS51286"/>
    </source>
</evidence>
<keyword evidence="2" id="KW-0496">Mitochondrion</keyword>
<keyword evidence="6" id="KW-1185">Reference proteome</keyword>
<evidence type="ECO:0000256" key="2">
    <source>
        <dbReference type="ARBA" id="ARBA00023128"/>
    </source>
</evidence>
<dbReference type="PANTHER" id="PTHR21228:SF70">
    <property type="entry name" value="FAST KINASE DOMAIN-CONTAINING PROTEIN 5, MITOCHONDRIAL"/>
    <property type="match status" value="1"/>
</dbReference>
<evidence type="ECO:0000256" key="3">
    <source>
        <dbReference type="SAM" id="MobiDB-lite"/>
    </source>
</evidence>
<feature type="domain" description="RAP" evidence="4">
    <location>
        <begin position="746"/>
        <end position="806"/>
    </location>
</feature>
<name>A0AA88Q477_9TELE</name>
<dbReference type="PROSITE" id="PS51286">
    <property type="entry name" value="RAP"/>
    <property type="match status" value="1"/>
</dbReference>
<dbReference type="InterPro" id="IPR013584">
    <property type="entry name" value="RAP"/>
</dbReference>
<dbReference type="GO" id="GO:0005759">
    <property type="term" value="C:mitochondrial matrix"/>
    <property type="evidence" value="ECO:0007669"/>
    <property type="project" value="TreeGrafter"/>
</dbReference>
<comment type="caution">
    <text evidence="5">The sequence shown here is derived from an EMBL/GenBank/DDBJ whole genome shotgun (WGS) entry which is preliminary data.</text>
</comment>
<dbReference type="InterPro" id="IPR010622">
    <property type="entry name" value="FAST_Leu-rich"/>
</dbReference>
<dbReference type="EMBL" id="JAUYZG010000003">
    <property type="protein sequence ID" value="KAK2910813.1"/>
    <property type="molecule type" value="Genomic_DNA"/>
</dbReference>
<dbReference type="InterPro" id="IPR050870">
    <property type="entry name" value="FAST_kinase"/>
</dbReference>
<feature type="region of interest" description="Disordered" evidence="3">
    <location>
        <begin position="136"/>
        <end position="161"/>
    </location>
</feature>
<dbReference type="InterPro" id="IPR013579">
    <property type="entry name" value="FAST_2"/>
</dbReference>
<sequence length="816" mass="92697">MSVFAAFLHEINTCFEEEFLKNIRAEVLLMSATALFRHVAKRRLYAHVQRISIFRSQHLSSNVENGEQKREEETESTLVCNPSAYYKRPASRSSTVGLTETEEDLSCNPSFNPAFRQKRSPYSISASRRLSSTKNTLLNAPSNQGAVPTSVVTKEPSVNNDPRAFQRCRPDYRNMTHEASQRSSNIDLNEALLVLHKVTVQKGNMGASDITDFLSKLGQIPQEQTMVVRGDKRFNALLRHSVEILQDFTTLQLLDALRAFVNLGLPHSHSILGFYETEFCQRAGEMELHQLLMVADCWRLLGRGVPQYLERLYDNASRNFNQMGVPELVQLLYIIGEGRKCPETLAQPVESLLMRHLYQLKPEELGAVCLGLFKSQRSLSERATRRLMDRALAVVDDMSDFSIVNVMKLMRFSYLDHLPWLEAMGSEVPRRAPQMEVQGLMHVVLACSALHYRDDRILLAVAKRLPNVVSRCRSKDAAKMLWAFGTLGVLPKQSPDLYPCLTAILRERQAEFQRYPEHLLTGLLGLAFAGLLPEDLLSLALSEEFVNKACNSQELELKKDLFTLDGTVGLELPESTVPRLSLAIREEVTKLLWDFAQSDICQKPEVLAAEDALQNLLGGEMFVRKHMILPHLRSIDLEVHLDRNDQPVPVSSGPCQENLTSQNVNTRLSGVTITDDLLAQLTNTRKTPVHPSNQVHQKVYKAEPVRERESIFNVGIDLTDDLLMTLTKSRKRSPRLDDSKPLIQKLAVQVTHRNHYCYRTEQLLGLHALKRRQLALAGYRVVELPHWEWFPLLRRSNAEKLAYLHCKIFSCSDSQN</sequence>
<dbReference type="Pfam" id="PF08373">
    <property type="entry name" value="RAP"/>
    <property type="match status" value="1"/>
</dbReference>
<protein>
    <recommendedName>
        <fullName evidence="4">RAP domain-containing protein</fullName>
    </recommendedName>
</protein>
<dbReference type="Proteomes" id="UP001187343">
    <property type="component" value="Unassembled WGS sequence"/>
</dbReference>
<comment type="subcellular location">
    <subcellularLocation>
        <location evidence="1">Mitochondrion</location>
    </subcellularLocation>
</comment>